<feature type="compositionally biased region" description="Basic and acidic residues" evidence="1">
    <location>
        <begin position="243"/>
        <end position="259"/>
    </location>
</feature>
<gene>
    <name evidence="2" type="ORF">AB1Y20_005090</name>
</gene>
<keyword evidence="3" id="KW-1185">Reference proteome</keyword>
<feature type="region of interest" description="Disordered" evidence="1">
    <location>
        <begin position="1"/>
        <end position="56"/>
    </location>
</feature>
<feature type="compositionally biased region" description="Basic and acidic residues" evidence="1">
    <location>
        <begin position="213"/>
        <end position="229"/>
    </location>
</feature>
<proteinExistence type="predicted"/>
<sequence length="348" mass="37625">MGCGASHGPNSKSLETEKTTPQHAAPPPSAAPSEEPLLVHKEEEPPPRSGRRVARSKPFWEVHEASRHAAAPPECDSLLAEASSPKSVEAEAAALAGASACDRDAWDVCDIDEGERKKDAFPLPPRPPLAVLPPLGSLPSELHLRTSLAPLRPPPMGATLAPLPRLGARLPMLDSPAKPPPPPAGSPSRHPLSEICTNAVQRFEASPAASPDLKARGGVRHEEKTEELAVQRFEMSPAASPDLKARGGARREEKAEETRARRAVWAAQLVLDVVTYEKNEERPPLDYKANLAAIEQMRNERRAKGQRQLSFREYIRELDMAEGGEALSCLSPGPPREETWGQLLSIGK</sequence>
<name>A0AB34J3B4_PRYPA</name>
<reference evidence="2 3" key="1">
    <citation type="journal article" date="2024" name="Science">
        <title>Giant polyketide synthase enzymes in the biosynthesis of giant marine polyether toxins.</title>
        <authorList>
            <person name="Fallon T.R."/>
            <person name="Shende V.V."/>
            <person name="Wierzbicki I.H."/>
            <person name="Pendleton A.L."/>
            <person name="Watervoot N.F."/>
            <person name="Auber R.P."/>
            <person name="Gonzalez D.J."/>
            <person name="Wisecaver J.H."/>
            <person name="Moore B.S."/>
        </authorList>
    </citation>
    <scope>NUCLEOTIDE SEQUENCE [LARGE SCALE GENOMIC DNA]</scope>
    <source>
        <strain evidence="2 3">12B1</strain>
    </source>
</reference>
<dbReference type="EMBL" id="JBGBPQ010000013">
    <property type="protein sequence ID" value="KAL1511804.1"/>
    <property type="molecule type" value="Genomic_DNA"/>
</dbReference>
<evidence type="ECO:0000256" key="1">
    <source>
        <dbReference type="SAM" id="MobiDB-lite"/>
    </source>
</evidence>
<accession>A0AB34J3B4</accession>
<dbReference type="AlphaFoldDB" id="A0AB34J3B4"/>
<feature type="region of interest" description="Disordered" evidence="1">
    <location>
        <begin position="204"/>
        <end position="259"/>
    </location>
</feature>
<evidence type="ECO:0000313" key="3">
    <source>
        <dbReference type="Proteomes" id="UP001515480"/>
    </source>
</evidence>
<evidence type="ECO:0000313" key="2">
    <source>
        <dbReference type="EMBL" id="KAL1511804.1"/>
    </source>
</evidence>
<comment type="caution">
    <text evidence="2">The sequence shown here is derived from an EMBL/GenBank/DDBJ whole genome shotgun (WGS) entry which is preliminary data.</text>
</comment>
<feature type="compositionally biased region" description="Basic and acidic residues" evidence="1">
    <location>
        <begin position="37"/>
        <end position="46"/>
    </location>
</feature>
<protein>
    <submittedName>
        <fullName evidence="2">Uncharacterized protein</fullName>
    </submittedName>
</protein>
<feature type="region of interest" description="Disordered" evidence="1">
    <location>
        <begin position="169"/>
        <end position="192"/>
    </location>
</feature>
<organism evidence="2 3">
    <name type="scientific">Prymnesium parvum</name>
    <name type="common">Toxic golden alga</name>
    <dbReference type="NCBI Taxonomy" id="97485"/>
    <lineage>
        <taxon>Eukaryota</taxon>
        <taxon>Haptista</taxon>
        <taxon>Haptophyta</taxon>
        <taxon>Prymnesiophyceae</taxon>
        <taxon>Prymnesiales</taxon>
        <taxon>Prymnesiaceae</taxon>
        <taxon>Prymnesium</taxon>
    </lineage>
</organism>
<dbReference type="Proteomes" id="UP001515480">
    <property type="component" value="Unassembled WGS sequence"/>
</dbReference>
<feature type="region of interest" description="Disordered" evidence="1">
    <location>
        <begin position="326"/>
        <end position="348"/>
    </location>
</feature>